<comment type="similarity">
    <text evidence="2">Belongs to the bacterial solute-binding protein SsuA/TauA family.</text>
</comment>
<name>A0ABR4E4D6_9PEZI</name>
<evidence type="ECO:0000313" key="6">
    <source>
        <dbReference type="EMBL" id="KAL2277288.1"/>
    </source>
</evidence>
<reference evidence="6 7" key="1">
    <citation type="submission" date="2024-03" db="EMBL/GenBank/DDBJ databases">
        <title>A high-quality draft genome sequence of Diaporthe vaccinii, a causative agent of upright dieback and viscid rot disease in cranberry plants.</title>
        <authorList>
            <person name="Sarrasin M."/>
            <person name="Lang B.F."/>
            <person name="Burger G."/>
        </authorList>
    </citation>
    <scope>NUCLEOTIDE SEQUENCE [LARGE SCALE GENOMIC DNA]</scope>
    <source>
        <strain evidence="6 7">IS7</strain>
    </source>
</reference>
<dbReference type="PANTHER" id="PTHR30024">
    <property type="entry name" value="ALIPHATIC SULFONATES-BINDING PROTEIN-RELATED"/>
    <property type="match status" value="1"/>
</dbReference>
<feature type="domain" description="SsuA/THI5-like" evidence="5">
    <location>
        <begin position="31"/>
        <end position="178"/>
    </location>
</feature>
<evidence type="ECO:0000256" key="1">
    <source>
        <dbReference type="ARBA" id="ARBA00004418"/>
    </source>
</evidence>
<evidence type="ECO:0000259" key="5">
    <source>
        <dbReference type="Pfam" id="PF09084"/>
    </source>
</evidence>
<dbReference type="PANTHER" id="PTHR30024:SF47">
    <property type="entry name" value="TAURINE-BINDING PERIPLASMIC PROTEIN"/>
    <property type="match status" value="1"/>
</dbReference>
<dbReference type="Gene3D" id="3.40.190.10">
    <property type="entry name" value="Periplasmic binding protein-like II"/>
    <property type="match status" value="2"/>
</dbReference>
<organism evidence="6 7">
    <name type="scientific">Diaporthe vaccinii</name>
    <dbReference type="NCBI Taxonomy" id="105482"/>
    <lineage>
        <taxon>Eukaryota</taxon>
        <taxon>Fungi</taxon>
        <taxon>Dikarya</taxon>
        <taxon>Ascomycota</taxon>
        <taxon>Pezizomycotina</taxon>
        <taxon>Sordariomycetes</taxon>
        <taxon>Sordariomycetidae</taxon>
        <taxon>Diaporthales</taxon>
        <taxon>Diaporthaceae</taxon>
        <taxon>Diaporthe</taxon>
        <taxon>Diaporthe eres species complex</taxon>
    </lineage>
</organism>
<evidence type="ECO:0000256" key="2">
    <source>
        <dbReference type="ARBA" id="ARBA00010742"/>
    </source>
</evidence>
<keyword evidence="3 4" id="KW-0732">Signal</keyword>
<dbReference type="Pfam" id="PF09084">
    <property type="entry name" value="NMT1"/>
    <property type="match status" value="1"/>
</dbReference>
<proteinExistence type="inferred from homology"/>
<keyword evidence="7" id="KW-1185">Reference proteome</keyword>
<gene>
    <name evidence="6" type="ORF">FJTKL_00130</name>
</gene>
<comment type="caution">
    <text evidence="6">The sequence shown here is derived from an EMBL/GenBank/DDBJ whole genome shotgun (WGS) entry which is preliminary data.</text>
</comment>
<dbReference type="Proteomes" id="UP001600888">
    <property type="component" value="Unassembled WGS sequence"/>
</dbReference>
<dbReference type="EMBL" id="JBAWTH010000102">
    <property type="protein sequence ID" value="KAL2277288.1"/>
    <property type="molecule type" value="Genomic_DNA"/>
</dbReference>
<evidence type="ECO:0000256" key="3">
    <source>
        <dbReference type="ARBA" id="ARBA00022729"/>
    </source>
</evidence>
<evidence type="ECO:0000313" key="7">
    <source>
        <dbReference type="Proteomes" id="UP001600888"/>
    </source>
</evidence>
<protein>
    <recommendedName>
        <fullName evidence="5">SsuA/THI5-like domain-containing protein</fullName>
    </recommendedName>
</protein>
<sequence>MRLSAVPISLLATAVAALQTVQYGAFTPTATYSVANQLGFFTTNGLNVTYNQVASSVDAFNSILNGSYDILTATVDNALNYRFNQNQNVTVLGQLDQGPDLVIASVPSITNLSQLKGKDIIVDSPSSGYSFLIQYVLAKAGLTLANGDYSFTAVGSTNIRYADLLNGTLPNGTAVYATLLTYPFTVESQSLPAGQAPNVLARVSDYIAPITSSAFTVRQSSLSDKAKSALLTQFLASMYAASRFLLNPANARCSVKAIASQLGVSLDVARKEYASVTNLVSGEISPGGNFTFNEEGLLNDVMVRSSFGGFSSVPDDFNFTEALQPGRGKLIDYSIRDAAVALCRRDREALTRRC</sequence>
<evidence type="ECO:0000256" key="4">
    <source>
        <dbReference type="SAM" id="SignalP"/>
    </source>
</evidence>
<comment type="subcellular location">
    <subcellularLocation>
        <location evidence="1">Periplasm</location>
    </subcellularLocation>
</comment>
<feature type="chain" id="PRO_5046617783" description="SsuA/THI5-like domain-containing protein" evidence="4">
    <location>
        <begin position="18"/>
        <end position="354"/>
    </location>
</feature>
<dbReference type="InterPro" id="IPR015168">
    <property type="entry name" value="SsuA/THI5"/>
</dbReference>
<dbReference type="SUPFAM" id="SSF53850">
    <property type="entry name" value="Periplasmic binding protein-like II"/>
    <property type="match status" value="1"/>
</dbReference>
<accession>A0ABR4E4D6</accession>
<feature type="signal peptide" evidence="4">
    <location>
        <begin position="1"/>
        <end position="17"/>
    </location>
</feature>